<protein>
    <recommendedName>
        <fullName evidence="2">Glycosyl transferase family 1 domain-containing protein</fullName>
    </recommendedName>
</protein>
<dbReference type="PANTHER" id="PTHR46401:SF2">
    <property type="entry name" value="GLYCOSYLTRANSFERASE WBBK-RELATED"/>
    <property type="match status" value="1"/>
</dbReference>
<gene>
    <name evidence="3" type="ORF">A2989_01180</name>
</gene>
<organism evidence="3 4">
    <name type="scientific">Candidatus Amesbacteria bacterium RIFCSPLOWO2_01_FULL_48_25</name>
    <dbReference type="NCBI Taxonomy" id="1797259"/>
    <lineage>
        <taxon>Bacteria</taxon>
        <taxon>Candidatus Amesiibacteriota</taxon>
    </lineage>
</organism>
<reference evidence="3 4" key="1">
    <citation type="journal article" date="2016" name="Nat. Commun.">
        <title>Thousands of microbial genomes shed light on interconnected biogeochemical processes in an aquifer system.</title>
        <authorList>
            <person name="Anantharaman K."/>
            <person name="Brown C.T."/>
            <person name="Hug L.A."/>
            <person name="Sharon I."/>
            <person name="Castelle C.J."/>
            <person name="Probst A.J."/>
            <person name="Thomas B.C."/>
            <person name="Singh A."/>
            <person name="Wilkins M.J."/>
            <person name="Karaoz U."/>
            <person name="Brodie E.L."/>
            <person name="Williams K.H."/>
            <person name="Hubbard S.S."/>
            <person name="Banfield J.F."/>
        </authorList>
    </citation>
    <scope>NUCLEOTIDE SEQUENCE [LARGE SCALE GENOMIC DNA]</scope>
</reference>
<evidence type="ECO:0000256" key="1">
    <source>
        <dbReference type="ARBA" id="ARBA00022679"/>
    </source>
</evidence>
<accession>A0A1F4ZCF8</accession>
<dbReference type="Pfam" id="PF00534">
    <property type="entry name" value="Glycos_transf_1"/>
    <property type="match status" value="1"/>
</dbReference>
<sequence>MLSWHPGESALKTAGGFTRAYEIVKRTNQPLIILDKHPSLFSELDSPKVRVLEYSVPSFNFLNSTFPLINKFIDRLLTPIGLLSVFYRHKLSPTQIYVPYSELPQLTLTGVVLKFLTRSKLILCNLNINSLFLDRVLNVILHKFSDKTITISQNLADQLKKTGIICQFINGVGFDASIYKQNHLVDEKYDAIFIGRHTPEKGIVDLIKIWDILVNKLGHKYTLITVGDIPGYMSGHIDSLISQYGLGGLVKLRGKVNDLEKNKLLKKSRICVFPSRQEGWGIVPMEALTSGLPVVAYNLPVYSESIGDTPGFFVIEVGDLLGFARKIEEVSTNIPKYSLLAKKWRPRHTWDSIAQKELEIICS</sequence>
<keyword evidence="1" id="KW-0808">Transferase</keyword>
<dbReference type="InterPro" id="IPR001296">
    <property type="entry name" value="Glyco_trans_1"/>
</dbReference>
<dbReference type="SUPFAM" id="SSF53756">
    <property type="entry name" value="UDP-Glycosyltransferase/glycogen phosphorylase"/>
    <property type="match status" value="1"/>
</dbReference>
<evidence type="ECO:0000313" key="3">
    <source>
        <dbReference type="EMBL" id="OGD03993.1"/>
    </source>
</evidence>
<dbReference type="STRING" id="1797259.A2989_01180"/>
<feature type="domain" description="Glycosyl transferase family 1" evidence="2">
    <location>
        <begin position="180"/>
        <end position="335"/>
    </location>
</feature>
<evidence type="ECO:0000313" key="4">
    <source>
        <dbReference type="Proteomes" id="UP000177080"/>
    </source>
</evidence>
<dbReference type="EMBL" id="MEXN01000003">
    <property type="protein sequence ID" value="OGD03993.1"/>
    <property type="molecule type" value="Genomic_DNA"/>
</dbReference>
<dbReference type="AlphaFoldDB" id="A0A1F4ZCF8"/>
<dbReference type="Gene3D" id="3.40.50.2000">
    <property type="entry name" value="Glycogen Phosphorylase B"/>
    <property type="match status" value="2"/>
</dbReference>
<proteinExistence type="predicted"/>
<dbReference type="CDD" id="cd03801">
    <property type="entry name" value="GT4_PimA-like"/>
    <property type="match status" value="1"/>
</dbReference>
<comment type="caution">
    <text evidence="3">The sequence shown here is derived from an EMBL/GenBank/DDBJ whole genome shotgun (WGS) entry which is preliminary data.</text>
</comment>
<dbReference type="GO" id="GO:0009103">
    <property type="term" value="P:lipopolysaccharide biosynthetic process"/>
    <property type="evidence" value="ECO:0007669"/>
    <property type="project" value="TreeGrafter"/>
</dbReference>
<dbReference type="GO" id="GO:0016757">
    <property type="term" value="F:glycosyltransferase activity"/>
    <property type="evidence" value="ECO:0007669"/>
    <property type="project" value="InterPro"/>
</dbReference>
<dbReference type="Proteomes" id="UP000177080">
    <property type="component" value="Unassembled WGS sequence"/>
</dbReference>
<evidence type="ECO:0000259" key="2">
    <source>
        <dbReference type="Pfam" id="PF00534"/>
    </source>
</evidence>
<dbReference type="PANTHER" id="PTHR46401">
    <property type="entry name" value="GLYCOSYLTRANSFERASE WBBK-RELATED"/>
    <property type="match status" value="1"/>
</dbReference>
<name>A0A1F4ZCF8_9BACT</name>